<gene>
    <name evidence="1" type="ORF">CGOC_LOCUS10534</name>
</gene>
<name>A0A3P7Q943_CYLGO</name>
<accession>A0A3P7Q943</accession>
<dbReference type="AlphaFoldDB" id="A0A3P7Q943"/>
<evidence type="ECO:0000313" key="2">
    <source>
        <dbReference type="Proteomes" id="UP000271889"/>
    </source>
</evidence>
<proteinExistence type="predicted"/>
<dbReference type="EMBL" id="UYRV01111717">
    <property type="protein sequence ID" value="VDN26959.1"/>
    <property type="molecule type" value="Genomic_DNA"/>
</dbReference>
<dbReference type="Proteomes" id="UP000271889">
    <property type="component" value="Unassembled WGS sequence"/>
</dbReference>
<keyword evidence="2" id="KW-1185">Reference proteome</keyword>
<evidence type="ECO:0000313" key="1">
    <source>
        <dbReference type="EMBL" id="VDN26959.1"/>
    </source>
</evidence>
<reference evidence="1 2" key="1">
    <citation type="submission" date="2018-11" db="EMBL/GenBank/DDBJ databases">
        <authorList>
            <consortium name="Pathogen Informatics"/>
        </authorList>
    </citation>
    <scope>NUCLEOTIDE SEQUENCE [LARGE SCALE GENOMIC DNA]</scope>
</reference>
<sequence>MEFPIVFVDSLSNVPRKTYKELMTAIEDRYVDRQHGNWSQIKQAEVDVSMVQPDYIIEGTVDLVKDLEKDRERIEHYRRQLHIYAYLIEHRTGQKELEHLKAVGLNAMITFLFILRRQLIPLTLTRLERNMRLQR</sequence>
<organism evidence="1 2">
    <name type="scientific">Cylicostephanus goldi</name>
    <name type="common">Nematode worm</name>
    <dbReference type="NCBI Taxonomy" id="71465"/>
    <lineage>
        <taxon>Eukaryota</taxon>
        <taxon>Metazoa</taxon>
        <taxon>Ecdysozoa</taxon>
        <taxon>Nematoda</taxon>
        <taxon>Chromadorea</taxon>
        <taxon>Rhabditida</taxon>
        <taxon>Rhabditina</taxon>
        <taxon>Rhabditomorpha</taxon>
        <taxon>Strongyloidea</taxon>
        <taxon>Strongylidae</taxon>
        <taxon>Cylicostephanus</taxon>
    </lineage>
</organism>
<protein>
    <submittedName>
        <fullName evidence="1">Uncharacterized protein</fullName>
    </submittedName>
</protein>